<keyword evidence="5" id="KW-0449">Lipoprotein</keyword>
<organism evidence="7">
    <name type="scientific">Candidatus Enterococcus clewellii</name>
    <dbReference type="NCBI Taxonomy" id="1834193"/>
    <lineage>
        <taxon>Bacteria</taxon>
        <taxon>Bacillati</taxon>
        <taxon>Bacillota</taxon>
        <taxon>Bacilli</taxon>
        <taxon>Lactobacillales</taxon>
        <taxon>Enterococcaceae</taxon>
        <taxon>Enterococcus</taxon>
    </lineage>
</organism>
<keyword evidence="9" id="KW-1185">Reference proteome</keyword>
<dbReference type="AlphaFoldDB" id="A0A242JWT7"/>
<dbReference type="PANTHER" id="PTHR43649:SF33">
    <property type="entry name" value="POLYGALACTURONAN_RHAMNOGALACTURONAN-BINDING PROTEIN YTCQ"/>
    <property type="match status" value="1"/>
</dbReference>
<feature type="chain" id="PRO_5038814536" evidence="6">
    <location>
        <begin position="25"/>
        <end position="426"/>
    </location>
</feature>
<evidence type="ECO:0000313" key="7">
    <source>
        <dbReference type="EMBL" id="OTP09778.1"/>
    </source>
</evidence>
<dbReference type="InterPro" id="IPR006059">
    <property type="entry name" value="SBP"/>
</dbReference>
<name>A0A242JWT7_9ENTE</name>
<dbReference type="Gene3D" id="3.40.190.10">
    <property type="entry name" value="Periplasmic binding protein-like II"/>
    <property type="match status" value="2"/>
</dbReference>
<dbReference type="Pfam" id="PF13416">
    <property type="entry name" value="SBP_bac_8"/>
    <property type="match status" value="1"/>
</dbReference>
<evidence type="ECO:0000256" key="6">
    <source>
        <dbReference type="SAM" id="SignalP"/>
    </source>
</evidence>
<evidence type="ECO:0000313" key="9">
    <source>
        <dbReference type="Proteomes" id="UP000195141"/>
    </source>
</evidence>
<dbReference type="InterPro" id="IPR050490">
    <property type="entry name" value="Bact_solute-bd_prot1"/>
</dbReference>
<reference evidence="7" key="1">
    <citation type="submission" date="2017-05" db="EMBL/GenBank/DDBJ databases">
        <title>The Genome Sequence of Enterococcus sp. 9E7_DIV0242.</title>
        <authorList>
            <consortium name="The Broad Institute Genomics Platform"/>
            <consortium name="The Broad Institute Genomic Center for Infectious Diseases"/>
            <person name="Earl A."/>
            <person name="Manson A."/>
            <person name="Schwartman J."/>
            <person name="Gilmore M."/>
            <person name="Abouelleil A."/>
            <person name="Cao P."/>
            <person name="Chapman S."/>
            <person name="Cusick C."/>
            <person name="Shea T."/>
            <person name="Young S."/>
            <person name="Neafsey D."/>
            <person name="Nusbaum C."/>
            <person name="Birren B."/>
        </authorList>
    </citation>
    <scope>NUCLEOTIDE SEQUENCE [LARGE SCALE GENOMIC DNA]</scope>
    <source>
        <strain evidence="7">9E7_DIV0242</strain>
    </source>
</reference>
<proteinExistence type="predicted"/>
<evidence type="ECO:0000256" key="5">
    <source>
        <dbReference type="ARBA" id="ARBA00023288"/>
    </source>
</evidence>
<dbReference type="RefSeq" id="WP_086350949.1">
    <property type="nucleotide sequence ID" value="NZ_CP147247.1"/>
</dbReference>
<protein>
    <submittedName>
        <fullName evidence="8">Raffinose/stachyose/melibiose transport system substrate-binding protein</fullName>
    </submittedName>
</protein>
<keyword evidence="4" id="KW-0564">Palmitate</keyword>
<dbReference type="SUPFAM" id="SSF53850">
    <property type="entry name" value="Periplasmic binding protein-like II"/>
    <property type="match status" value="1"/>
</dbReference>
<feature type="signal peptide" evidence="6">
    <location>
        <begin position="1"/>
        <end position="24"/>
    </location>
</feature>
<dbReference type="PANTHER" id="PTHR43649">
    <property type="entry name" value="ARABINOSE-BINDING PROTEIN-RELATED"/>
    <property type="match status" value="1"/>
</dbReference>
<evidence type="ECO:0000256" key="2">
    <source>
        <dbReference type="ARBA" id="ARBA00022729"/>
    </source>
</evidence>
<dbReference type="OrthoDB" id="9763054at2"/>
<keyword evidence="1" id="KW-1003">Cell membrane</keyword>
<keyword evidence="2 6" id="KW-0732">Signal</keyword>
<dbReference type="EMBL" id="NGMM01000009">
    <property type="protein sequence ID" value="OTP09778.1"/>
    <property type="molecule type" value="Genomic_DNA"/>
</dbReference>
<gene>
    <name evidence="8" type="ORF">A5888_003545</name>
    <name evidence="7" type="ORF">A5888_003974</name>
</gene>
<dbReference type="Proteomes" id="UP000195141">
    <property type="component" value="Chromosome"/>
</dbReference>
<evidence type="ECO:0000256" key="3">
    <source>
        <dbReference type="ARBA" id="ARBA00023136"/>
    </source>
</evidence>
<keyword evidence="3" id="KW-0472">Membrane</keyword>
<reference evidence="8" key="2">
    <citation type="submission" date="2017-05" db="EMBL/GenBank/DDBJ databases">
        <authorList>
            <consortium name="The Broad Institute Genomics Platform"/>
            <consortium name="The Broad Institute Genomic Center for Infectious Diseases"/>
            <person name="Earl A."/>
            <person name="Manson A."/>
            <person name="Schwartman J."/>
            <person name="Gilmore M."/>
            <person name="Abouelleil A."/>
            <person name="Cao P."/>
            <person name="Chapman S."/>
            <person name="Cusick C."/>
            <person name="Shea T."/>
            <person name="Young S."/>
            <person name="Neafsey D."/>
            <person name="Nusbaum C."/>
            <person name="Birren B."/>
        </authorList>
    </citation>
    <scope>NUCLEOTIDE SEQUENCE</scope>
    <source>
        <strain evidence="8">9E7_DIV0242</strain>
    </source>
</reference>
<reference evidence="8" key="3">
    <citation type="submission" date="2024-03" db="EMBL/GenBank/DDBJ databases">
        <title>The Genome Sequence of Enterococcus sp. DIV0242b.</title>
        <authorList>
            <consortium name="The Broad Institute Genomics Platform"/>
            <consortium name="The Broad Institute Microbial Omics Core"/>
            <consortium name="The Broad Institute Genomic Center for Infectious Diseases"/>
            <person name="Earl A."/>
            <person name="Manson A."/>
            <person name="Gilmore M."/>
            <person name="Schwartman J."/>
            <person name="Shea T."/>
            <person name="Abouelleil A."/>
            <person name="Cao P."/>
            <person name="Chapman S."/>
            <person name="Cusick C."/>
            <person name="Young S."/>
            <person name="Neafsey D."/>
            <person name="Nusbaum C."/>
            <person name="Birren B."/>
        </authorList>
    </citation>
    <scope>NUCLEOTIDE SEQUENCE</scope>
    <source>
        <strain evidence="8">9E7_DIV0242</strain>
    </source>
</reference>
<evidence type="ECO:0000256" key="4">
    <source>
        <dbReference type="ARBA" id="ARBA00023139"/>
    </source>
</evidence>
<dbReference type="PROSITE" id="PS51257">
    <property type="entry name" value="PROKAR_LIPOPROTEIN"/>
    <property type="match status" value="1"/>
</dbReference>
<dbReference type="EMBL" id="CP147247">
    <property type="protein sequence ID" value="WYJ91777.1"/>
    <property type="molecule type" value="Genomic_DNA"/>
</dbReference>
<sequence length="426" mass="47437">MKRGRMLFSTIILATAGLMLGACGSGGSGSSADTTVDVFNIKVETKDQLEDLAKKYEESHEGVKINVTTVGGGQDANAALQSKFSSGDEPSVFLLGGLADVDKWGDSLADLTDTDLASKAIDGMLDGATSEGKVYGLPMNIEGYGFLINKELFKKAGIDFEDIQSYADFEEAVKTLDNKKDDLGMKAVFGFSAKEFWVVSQYSSHFTSPEFDNDMKTVYDAKTIDFTYGDQFKEYTDLINKYNVQPILSLDYSTSVEEDFANDQVAIIHQGNWIIPTLNSLDPEIVEKKLGILPLYVTSGTDGKIAAGAPWYWGVNKNKDEDVVEASKDFLEWMYTDEEAMTVITDEMEFIPAYTNFSADSLKDATSQTIFDYVSEGKTVPWVHNQYPDGYSQTQFYPEFQKYLNGDISWDDLMKIGKEEWEKDRK</sequence>
<evidence type="ECO:0000256" key="1">
    <source>
        <dbReference type="ARBA" id="ARBA00022475"/>
    </source>
</evidence>
<evidence type="ECO:0000313" key="8">
    <source>
        <dbReference type="EMBL" id="WYJ91777.1"/>
    </source>
</evidence>
<accession>A0A242JWT7</accession>